<evidence type="ECO:0000313" key="9">
    <source>
        <dbReference type="EMBL" id="TDC79515.1"/>
    </source>
</evidence>
<dbReference type="InterPro" id="IPR013083">
    <property type="entry name" value="Znf_RING/FYVE/PHD"/>
</dbReference>
<evidence type="ECO:0000256" key="7">
    <source>
        <dbReference type="SAM" id="Phobius"/>
    </source>
</evidence>
<accession>A0A4V2Y495</accession>
<protein>
    <submittedName>
        <fullName evidence="9">Cation/H(+) antiporter</fullName>
    </submittedName>
</protein>
<dbReference type="InterPro" id="IPR001607">
    <property type="entry name" value="Znf_UBP"/>
</dbReference>
<dbReference type="AlphaFoldDB" id="A0A4V2Y495"/>
<dbReference type="SUPFAM" id="SSF57850">
    <property type="entry name" value="RING/U-box"/>
    <property type="match status" value="1"/>
</dbReference>
<feature type="transmembrane region" description="Helical" evidence="7">
    <location>
        <begin position="6"/>
        <end position="23"/>
    </location>
</feature>
<dbReference type="InterPro" id="IPR038770">
    <property type="entry name" value="Na+/solute_symporter_sf"/>
</dbReference>
<sequence length="497" mass="52273">MGHPDLIGLGATVLIAGLLARIARRYGLPSIPCYMLVGIAFGPGTPGPELVRHPGDLAVIAALGLVLLLFHLGVEFPVDQVLGGGRRLFLAAVICIGVNVCAGLLFGLVLGWGGSEALVIAGALGISSSAIVTKLLIELHRLTNAETPVILGIVVIEDLFLALYLALLSPVLSQAGSAAGLAADVAASFGFLLLLFLVARFGARAVASLVDSREDELFAVLTIGLVVLVAGLSDRLGVSDAIGALMTGLVLSRTEIRERVVRLVLPLRDVFAAVFFVTFGLTIDVARLGAVAAPVGIAVALTLVCNLAAGVAAARLFGFNQRGAVNIGLTMLGRGEFSLILATLALAAGLDARIGPFVAIYVLVLAVVSPLLATHSRYAARLMPDWILRPGWRYVREETISTSCTHLDRIRITETDAEECPQCVAEGIDWVELRLCVTCGRVGCCDDSPRRHASAHARESGHPIIQSAEPGEDWRWCFPDETLVQAPLGGRRSATVD</sequence>
<evidence type="ECO:0000256" key="1">
    <source>
        <dbReference type="ARBA" id="ARBA00004141"/>
    </source>
</evidence>
<keyword evidence="6 7" id="KW-0472">Membrane</keyword>
<dbReference type="Gene3D" id="1.20.1530.20">
    <property type="match status" value="1"/>
</dbReference>
<dbReference type="EMBL" id="SMKI01000015">
    <property type="protein sequence ID" value="TDC79515.1"/>
    <property type="molecule type" value="Genomic_DNA"/>
</dbReference>
<feature type="transmembrane region" description="Helical" evidence="7">
    <location>
        <begin position="28"/>
        <end position="45"/>
    </location>
</feature>
<feature type="transmembrane region" description="Helical" evidence="7">
    <location>
        <begin position="295"/>
        <end position="317"/>
    </location>
</feature>
<dbReference type="InterPro" id="IPR006153">
    <property type="entry name" value="Cation/H_exchanger_TM"/>
</dbReference>
<keyword evidence="3" id="KW-0813">Transport</keyword>
<evidence type="ECO:0000256" key="3">
    <source>
        <dbReference type="ARBA" id="ARBA00022448"/>
    </source>
</evidence>
<evidence type="ECO:0000313" key="10">
    <source>
        <dbReference type="Proteomes" id="UP000295345"/>
    </source>
</evidence>
<dbReference type="GO" id="GO:1902600">
    <property type="term" value="P:proton transmembrane transport"/>
    <property type="evidence" value="ECO:0007669"/>
    <property type="project" value="InterPro"/>
</dbReference>
<dbReference type="Pfam" id="PF00999">
    <property type="entry name" value="Na_H_Exchanger"/>
    <property type="match status" value="1"/>
</dbReference>
<feature type="transmembrane region" description="Helical" evidence="7">
    <location>
        <begin position="354"/>
        <end position="373"/>
    </location>
</feature>
<dbReference type="PROSITE" id="PS50271">
    <property type="entry name" value="ZF_UBP"/>
    <property type="match status" value="1"/>
</dbReference>
<feature type="transmembrane region" description="Helical" evidence="7">
    <location>
        <begin position="149"/>
        <end position="172"/>
    </location>
</feature>
<feature type="domain" description="UBP-type" evidence="8">
    <location>
        <begin position="402"/>
        <end position="497"/>
    </location>
</feature>
<dbReference type="Pfam" id="PF02148">
    <property type="entry name" value="zf-UBP"/>
    <property type="match status" value="1"/>
</dbReference>
<keyword evidence="4 7" id="KW-0812">Transmembrane</keyword>
<feature type="transmembrane region" description="Helical" evidence="7">
    <location>
        <begin position="57"/>
        <end position="76"/>
    </location>
</feature>
<dbReference type="Gene3D" id="3.30.40.10">
    <property type="entry name" value="Zinc/RING finger domain, C3HC4 (zinc finger)"/>
    <property type="match status" value="1"/>
</dbReference>
<name>A0A4V2Y495_9ACTN</name>
<feature type="transmembrane region" description="Helical" evidence="7">
    <location>
        <begin position="178"/>
        <end position="203"/>
    </location>
</feature>
<dbReference type="PANTHER" id="PTHR42751">
    <property type="entry name" value="SODIUM/HYDROGEN EXCHANGER FAMILY/TRKA DOMAIN PROTEIN"/>
    <property type="match status" value="1"/>
</dbReference>
<gene>
    <name evidence="9" type="ORF">E1283_02565</name>
</gene>
<feature type="transmembrane region" description="Helical" evidence="7">
    <location>
        <begin position="88"/>
        <end position="112"/>
    </location>
</feature>
<comment type="subcellular location">
    <subcellularLocation>
        <location evidence="1">Membrane</location>
        <topology evidence="1">Multi-pass membrane protein</topology>
    </subcellularLocation>
</comment>
<comment type="similarity">
    <text evidence="2">Belongs to the monovalent cation:proton antiporter 2 (CPA2) transporter (TC 2.A.37) family.</text>
</comment>
<evidence type="ECO:0000256" key="2">
    <source>
        <dbReference type="ARBA" id="ARBA00005551"/>
    </source>
</evidence>
<feature type="transmembrane region" description="Helical" evidence="7">
    <location>
        <begin position="263"/>
        <end position="283"/>
    </location>
</feature>
<dbReference type="OrthoDB" id="120315at2"/>
<evidence type="ECO:0000256" key="4">
    <source>
        <dbReference type="ARBA" id="ARBA00022692"/>
    </source>
</evidence>
<keyword evidence="5 7" id="KW-1133">Transmembrane helix</keyword>
<dbReference type="RefSeq" id="WP_132816099.1">
    <property type="nucleotide sequence ID" value="NZ_SMKI01000015.1"/>
</dbReference>
<proteinExistence type="inferred from homology"/>
<organism evidence="9 10">
    <name type="scientific">Streptomyces hainanensis</name>
    <dbReference type="NCBI Taxonomy" id="402648"/>
    <lineage>
        <taxon>Bacteria</taxon>
        <taxon>Bacillati</taxon>
        <taxon>Actinomycetota</taxon>
        <taxon>Actinomycetes</taxon>
        <taxon>Kitasatosporales</taxon>
        <taxon>Streptomycetaceae</taxon>
        <taxon>Streptomyces</taxon>
    </lineage>
</organism>
<comment type="caution">
    <text evidence="9">The sequence shown here is derived from an EMBL/GenBank/DDBJ whole genome shotgun (WGS) entry which is preliminary data.</text>
</comment>
<keyword evidence="10" id="KW-1185">Reference proteome</keyword>
<reference evidence="9 10" key="1">
    <citation type="submission" date="2019-03" db="EMBL/GenBank/DDBJ databases">
        <title>Draft genome sequences of novel Actinobacteria.</title>
        <authorList>
            <person name="Sahin N."/>
            <person name="Ay H."/>
            <person name="Saygin H."/>
        </authorList>
    </citation>
    <scope>NUCLEOTIDE SEQUENCE [LARGE SCALE GENOMIC DNA]</scope>
    <source>
        <strain evidence="9 10">DSM 41900</strain>
    </source>
</reference>
<dbReference type="PANTHER" id="PTHR42751:SF4">
    <property type="entry name" value="K(+)_H(+) ANTIPORTER SUBUNIT KHTU"/>
    <property type="match status" value="1"/>
</dbReference>
<dbReference type="GO" id="GO:0016020">
    <property type="term" value="C:membrane"/>
    <property type="evidence" value="ECO:0007669"/>
    <property type="project" value="UniProtKB-SubCell"/>
</dbReference>
<evidence type="ECO:0000256" key="6">
    <source>
        <dbReference type="ARBA" id="ARBA00023136"/>
    </source>
</evidence>
<dbReference type="Proteomes" id="UP000295345">
    <property type="component" value="Unassembled WGS sequence"/>
</dbReference>
<evidence type="ECO:0000256" key="5">
    <source>
        <dbReference type="ARBA" id="ARBA00022989"/>
    </source>
</evidence>
<feature type="transmembrane region" description="Helical" evidence="7">
    <location>
        <begin position="329"/>
        <end position="348"/>
    </location>
</feature>
<feature type="transmembrane region" description="Helical" evidence="7">
    <location>
        <begin position="118"/>
        <end position="137"/>
    </location>
</feature>
<dbReference type="GO" id="GO:0015297">
    <property type="term" value="F:antiporter activity"/>
    <property type="evidence" value="ECO:0007669"/>
    <property type="project" value="InterPro"/>
</dbReference>
<evidence type="ECO:0000259" key="8">
    <source>
        <dbReference type="PROSITE" id="PS50271"/>
    </source>
</evidence>
<dbReference type="GO" id="GO:0008270">
    <property type="term" value="F:zinc ion binding"/>
    <property type="evidence" value="ECO:0007669"/>
    <property type="project" value="InterPro"/>
</dbReference>